<dbReference type="InterPro" id="IPR001190">
    <property type="entry name" value="SRCR"/>
</dbReference>
<keyword evidence="7" id="KW-1185">Reference proteome</keyword>
<name>A0ABQ7SUU3_PHRPL</name>
<evidence type="ECO:0000256" key="1">
    <source>
        <dbReference type="ARBA" id="ARBA00023157"/>
    </source>
</evidence>
<dbReference type="InterPro" id="IPR003566">
    <property type="entry name" value="Tcell_CD5"/>
</dbReference>
<evidence type="ECO:0000313" key="7">
    <source>
        <dbReference type="Proteomes" id="UP000826234"/>
    </source>
</evidence>
<gene>
    <name evidence="6" type="ORF">JD844_022105</name>
</gene>
<keyword evidence="4" id="KW-1133">Transmembrane helix</keyword>
<comment type="caution">
    <text evidence="2">Lacks conserved residue(s) required for the propagation of feature annotation.</text>
</comment>
<reference evidence="6 7" key="1">
    <citation type="journal article" date="2022" name="Gigascience">
        <title>A chromosome-level genome assembly and annotation of the desert horned lizard, Phrynosoma platyrhinos, provides insight into chromosomal rearrangements among reptiles.</title>
        <authorList>
            <person name="Koochekian N."/>
            <person name="Ascanio A."/>
            <person name="Farleigh K."/>
            <person name="Card D.C."/>
            <person name="Schield D.R."/>
            <person name="Castoe T.A."/>
            <person name="Jezkova T."/>
        </authorList>
    </citation>
    <scope>NUCLEOTIDE SEQUENCE [LARGE SCALE GENOMIC DNA]</scope>
    <source>
        <strain evidence="6">NK-2021</strain>
    </source>
</reference>
<dbReference type="PROSITE" id="PS50287">
    <property type="entry name" value="SRCR_2"/>
    <property type="match status" value="1"/>
</dbReference>
<protein>
    <recommendedName>
        <fullName evidence="5">SRCR domain-containing protein</fullName>
    </recommendedName>
</protein>
<evidence type="ECO:0000256" key="2">
    <source>
        <dbReference type="PROSITE-ProRule" id="PRU00196"/>
    </source>
</evidence>
<dbReference type="Proteomes" id="UP000826234">
    <property type="component" value="Unassembled WGS sequence"/>
</dbReference>
<keyword evidence="4" id="KW-0812">Transmembrane</keyword>
<dbReference type="PANTHER" id="PTHR47309:SF1">
    <property type="entry name" value="T-CELL SURFACE GLYCOPROTEIN CD5"/>
    <property type="match status" value="1"/>
</dbReference>
<dbReference type="SUPFAM" id="SSF56487">
    <property type="entry name" value="SRCR-like"/>
    <property type="match status" value="1"/>
</dbReference>
<dbReference type="EMBL" id="JAIPUX010003289">
    <property type="protein sequence ID" value="KAH0621081.1"/>
    <property type="molecule type" value="Genomic_DNA"/>
</dbReference>
<feature type="domain" description="SRCR" evidence="5">
    <location>
        <begin position="35"/>
        <end position="126"/>
    </location>
</feature>
<dbReference type="InterPro" id="IPR036772">
    <property type="entry name" value="SRCR-like_dom_sf"/>
</dbReference>
<dbReference type="Gene3D" id="3.10.250.10">
    <property type="entry name" value="SRCR-like domain"/>
    <property type="match status" value="1"/>
</dbReference>
<comment type="caution">
    <text evidence="6">The sequence shown here is derived from an EMBL/GenBank/DDBJ whole genome shotgun (WGS) entry which is preliminary data.</text>
</comment>
<feature type="transmembrane region" description="Helical" evidence="4">
    <location>
        <begin position="140"/>
        <end position="163"/>
    </location>
</feature>
<dbReference type="Pfam" id="PF00530">
    <property type="entry name" value="SRCR"/>
    <property type="match status" value="1"/>
</dbReference>
<sequence>METVAFQRLSNVSMEKVHIQVGNLQLIPHVNTTMIRLEDGTMLCSGTVELKFGGHWEMVSLGLQRWWEDLAPRVCKGAGCEDAIGVKDLGSKKPLPIHWEKVQCERKNLSLDCLNRTKPCFTLVKCSGQDFKPNPSKTEAILRILLGLVLTTFLLITCVLPTYKKIMKKYFKKRQHQWIGPNAVNQNALEGATNRISNPLDNSSDSDYDLCSAQQL</sequence>
<dbReference type="PANTHER" id="PTHR47309">
    <property type="entry name" value="T-CELL SURFACE GLYCOPROTEIN CD5"/>
    <property type="match status" value="1"/>
</dbReference>
<dbReference type="SMART" id="SM00202">
    <property type="entry name" value="SR"/>
    <property type="match status" value="1"/>
</dbReference>
<evidence type="ECO:0000256" key="4">
    <source>
        <dbReference type="SAM" id="Phobius"/>
    </source>
</evidence>
<evidence type="ECO:0000313" key="6">
    <source>
        <dbReference type="EMBL" id="KAH0621081.1"/>
    </source>
</evidence>
<organism evidence="6 7">
    <name type="scientific">Phrynosoma platyrhinos</name>
    <name type="common">Desert horned lizard</name>
    <dbReference type="NCBI Taxonomy" id="52577"/>
    <lineage>
        <taxon>Eukaryota</taxon>
        <taxon>Metazoa</taxon>
        <taxon>Chordata</taxon>
        <taxon>Craniata</taxon>
        <taxon>Vertebrata</taxon>
        <taxon>Euteleostomi</taxon>
        <taxon>Lepidosauria</taxon>
        <taxon>Squamata</taxon>
        <taxon>Bifurcata</taxon>
        <taxon>Unidentata</taxon>
        <taxon>Episquamata</taxon>
        <taxon>Toxicofera</taxon>
        <taxon>Iguania</taxon>
        <taxon>Phrynosomatidae</taxon>
        <taxon>Phrynosomatinae</taxon>
        <taxon>Phrynosoma</taxon>
    </lineage>
</organism>
<evidence type="ECO:0000259" key="5">
    <source>
        <dbReference type="PROSITE" id="PS50287"/>
    </source>
</evidence>
<proteinExistence type="predicted"/>
<feature type="region of interest" description="Disordered" evidence="3">
    <location>
        <begin position="197"/>
        <end position="216"/>
    </location>
</feature>
<keyword evidence="1" id="KW-1015">Disulfide bond</keyword>
<dbReference type="PRINTS" id="PR01409">
    <property type="entry name" value="TCELLCD5"/>
</dbReference>
<evidence type="ECO:0000256" key="3">
    <source>
        <dbReference type="SAM" id="MobiDB-lite"/>
    </source>
</evidence>
<accession>A0ABQ7SUU3</accession>
<keyword evidence="4" id="KW-0472">Membrane</keyword>